<evidence type="ECO:0000256" key="3">
    <source>
        <dbReference type="SAM" id="MobiDB-lite"/>
    </source>
</evidence>
<evidence type="ECO:0000313" key="5">
    <source>
        <dbReference type="EMBL" id="GAA2988559.1"/>
    </source>
</evidence>
<dbReference type="SUPFAM" id="SSF56801">
    <property type="entry name" value="Acetyl-CoA synthetase-like"/>
    <property type="match status" value="1"/>
</dbReference>
<organism evidence="5 6">
    <name type="scientific">Streptosporangium longisporum</name>
    <dbReference type="NCBI Taxonomy" id="46187"/>
    <lineage>
        <taxon>Bacteria</taxon>
        <taxon>Bacillati</taxon>
        <taxon>Actinomycetota</taxon>
        <taxon>Actinomycetes</taxon>
        <taxon>Streptosporangiales</taxon>
        <taxon>Streptosporangiaceae</taxon>
        <taxon>Streptosporangium</taxon>
    </lineage>
</organism>
<dbReference type="SUPFAM" id="SSF47336">
    <property type="entry name" value="ACP-like"/>
    <property type="match status" value="1"/>
</dbReference>
<reference evidence="5 6" key="1">
    <citation type="journal article" date="2019" name="Int. J. Syst. Evol. Microbiol.">
        <title>The Global Catalogue of Microorganisms (GCM) 10K type strain sequencing project: providing services to taxonomists for standard genome sequencing and annotation.</title>
        <authorList>
            <consortium name="The Broad Institute Genomics Platform"/>
            <consortium name="The Broad Institute Genome Sequencing Center for Infectious Disease"/>
            <person name="Wu L."/>
            <person name="Ma J."/>
        </authorList>
    </citation>
    <scope>NUCLEOTIDE SEQUENCE [LARGE SCALE GENOMIC DNA]</scope>
    <source>
        <strain evidence="5 6">JCM 3106</strain>
    </source>
</reference>
<proteinExistence type="predicted"/>
<dbReference type="PROSITE" id="PS50075">
    <property type="entry name" value="CARRIER"/>
    <property type="match status" value="1"/>
</dbReference>
<dbReference type="PANTHER" id="PTHR45527:SF1">
    <property type="entry name" value="FATTY ACID SYNTHASE"/>
    <property type="match status" value="1"/>
</dbReference>
<feature type="domain" description="Carrier" evidence="4">
    <location>
        <begin position="550"/>
        <end position="624"/>
    </location>
</feature>
<keyword evidence="6" id="KW-1185">Reference proteome</keyword>
<accession>A0ABN3XQX9</accession>
<dbReference type="Gene3D" id="3.30.300.30">
    <property type="match status" value="1"/>
</dbReference>
<dbReference type="Gene3D" id="2.30.38.10">
    <property type="entry name" value="Luciferase, Domain 3"/>
    <property type="match status" value="1"/>
</dbReference>
<dbReference type="PROSITE" id="PS00012">
    <property type="entry name" value="PHOSPHOPANTETHEINE"/>
    <property type="match status" value="1"/>
</dbReference>
<protein>
    <recommendedName>
        <fullName evidence="4">Carrier domain-containing protein</fullName>
    </recommendedName>
</protein>
<feature type="compositionally biased region" description="Basic and acidic residues" evidence="3">
    <location>
        <begin position="497"/>
        <end position="510"/>
    </location>
</feature>
<feature type="compositionally biased region" description="Gly residues" evidence="3">
    <location>
        <begin position="443"/>
        <end position="452"/>
    </location>
</feature>
<keyword evidence="2" id="KW-0597">Phosphoprotein</keyword>
<dbReference type="InterPro" id="IPR006162">
    <property type="entry name" value="Ppantetheine_attach_site"/>
</dbReference>
<dbReference type="Gene3D" id="3.40.50.980">
    <property type="match status" value="4"/>
</dbReference>
<dbReference type="CDD" id="cd05930">
    <property type="entry name" value="A_NRPS"/>
    <property type="match status" value="1"/>
</dbReference>
<dbReference type="SMART" id="SM00823">
    <property type="entry name" value="PKS_PP"/>
    <property type="match status" value="1"/>
</dbReference>
<dbReference type="Pfam" id="PF00550">
    <property type="entry name" value="PP-binding"/>
    <property type="match status" value="1"/>
</dbReference>
<sequence>MAAVHTLFEERAVRAPNGTALVSGAVRLTYRELDARANGLARSLLRRGVGPETLVPLRLDRSPDLLVALLAVFKAGGAAVLLDPAWPKDRVAAVLDGCPVVIDGPCGAEPSAEGPGVPVHEDQLAYAVHTSGSTGRPKLVGVTHRAIVHRVATHAEAYRITPADRSSWLAPPASSVSVVELWPYLCSGASVHVADAATAGSPPELRDWMVASGITRAYVNMPLAELLYGLPWPGRAALRLMTVGSDAVRVWPSPDLPFEVAVEYGSAEANGVTSCLVPLEDRCTSVTAGEADRRARPPIGRPWPDVGAGVLTAGLEPVARGEVGELFVSGPELARGYLGEPARTAERFLPDPSGGGGRVYRTGDLVRERPDGRLEHHGRVDQQVKIRGHRVEPAEVEAVLLDHPSVRECVVTGVPGPGGDLRLCAYVVHDTALPRDRDPDSPGGTGNPGGGELRAFAAARLPGPMVPTVWVPMERLPLNSSNKVDRLALPAPAWGGGEHRRATDTGRDTDTGTGRTAGRDAGGTAGRDTSRDADRADRADGTHPDAATGADADPVTAGVLELWEQELGAPGALGDHFIRSGGDSLAATRLVDRIGSRYGVRIRLRDFLKAPTPETLIRNIRAEGSTR</sequence>
<gene>
    <name evidence="5" type="ORF">GCM10017559_05520</name>
</gene>
<dbReference type="Proteomes" id="UP001499930">
    <property type="component" value="Unassembled WGS sequence"/>
</dbReference>
<dbReference type="InterPro" id="IPR020806">
    <property type="entry name" value="PKS_PP-bd"/>
</dbReference>
<evidence type="ECO:0000313" key="6">
    <source>
        <dbReference type="Proteomes" id="UP001499930"/>
    </source>
</evidence>
<name>A0ABN3XQX9_9ACTN</name>
<evidence type="ECO:0000259" key="4">
    <source>
        <dbReference type="PROSITE" id="PS50075"/>
    </source>
</evidence>
<dbReference type="InterPro" id="IPR045851">
    <property type="entry name" value="AMP-bd_C_sf"/>
</dbReference>
<dbReference type="Pfam" id="PF13193">
    <property type="entry name" value="AMP-binding_C"/>
    <property type="match status" value="1"/>
</dbReference>
<evidence type="ECO:0000256" key="2">
    <source>
        <dbReference type="ARBA" id="ARBA00022553"/>
    </source>
</evidence>
<evidence type="ECO:0000256" key="1">
    <source>
        <dbReference type="ARBA" id="ARBA00022450"/>
    </source>
</evidence>
<dbReference type="InterPro" id="IPR025110">
    <property type="entry name" value="AMP-bd_C"/>
</dbReference>
<dbReference type="PANTHER" id="PTHR45527">
    <property type="entry name" value="NONRIBOSOMAL PEPTIDE SYNTHETASE"/>
    <property type="match status" value="1"/>
</dbReference>
<dbReference type="InterPro" id="IPR009081">
    <property type="entry name" value="PP-bd_ACP"/>
</dbReference>
<keyword evidence="1" id="KW-0596">Phosphopantetheine</keyword>
<dbReference type="RefSeq" id="WP_344887719.1">
    <property type="nucleotide sequence ID" value="NZ_BAAAWD010000003.1"/>
</dbReference>
<dbReference type="Gene3D" id="1.10.1200.10">
    <property type="entry name" value="ACP-like"/>
    <property type="match status" value="1"/>
</dbReference>
<feature type="region of interest" description="Disordered" evidence="3">
    <location>
        <begin position="489"/>
        <end position="552"/>
    </location>
</feature>
<dbReference type="EMBL" id="BAAAWD010000003">
    <property type="protein sequence ID" value="GAA2988559.1"/>
    <property type="molecule type" value="Genomic_DNA"/>
</dbReference>
<comment type="caution">
    <text evidence="5">The sequence shown here is derived from an EMBL/GenBank/DDBJ whole genome shotgun (WGS) entry which is preliminary data.</text>
</comment>
<dbReference type="Pfam" id="PF00501">
    <property type="entry name" value="AMP-binding"/>
    <property type="match status" value="2"/>
</dbReference>
<feature type="compositionally biased region" description="Basic and acidic residues" evidence="3">
    <location>
        <begin position="528"/>
        <end position="543"/>
    </location>
</feature>
<dbReference type="InterPro" id="IPR036736">
    <property type="entry name" value="ACP-like_sf"/>
</dbReference>
<dbReference type="InterPro" id="IPR000873">
    <property type="entry name" value="AMP-dep_synth/lig_dom"/>
</dbReference>
<feature type="region of interest" description="Disordered" evidence="3">
    <location>
        <begin position="433"/>
        <end position="453"/>
    </location>
</feature>